<dbReference type="CDD" id="cd05374">
    <property type="entry name" value="17beta-HSD-like_SDR_c"/>
    <property type="match status" value="1"/>
</dbReference>
<dbReference type="Pfam" id="PF00106">
    <property type="entry name" value="adh_short"/>
    <property type="match status" value="1"/>
</dbReference>
<reference evidence="5 6" key="1">
    <citation type="submission" date="2016-10" db="EMBL/GenBank/DDBJ databases">
        <authorList>
            <person name="de Groot N.N."/>
        </authorList>
    </citation>
    <scope>NUCLEOTIDE SEQUENCE [LARGE SCALE GENOMIC DNA]</scope>
    <source>
        <strain evidence="5 6">MT12</strain>
    </source>
</reference>
<dbReference type="InterPro" id="IPR057326">
    <property type="entry name" value="KR_dom"/>
</dbReference>
<sequence>MNTILITGCSSGFGLETAKYFLDRDWKVIATMRTPREDVLPRSAHLRVLALDVTDPDSIHRTVEAAGSIDALVNNAGFGAASPFEATPMATIRELFETNTFGTMALTQAVLPQFRQRRAGVVINVTSSVTLRSIPLIASYTATKAAVNAFTESMALELAQFGVRACLVLPGRSPETRFGDTARAHAQGLDHAAYAELVQSVFARFGEPGPVTTAHDVAEAVWRAVTDPSSPMRIPAGADAAIWAESSRS</sequence>
<evidence type="ECO:0000313" key="6">
    <source>
        <dbReference type="Proteomes" id="UP000198992"/>
    </source>
</evidence>
<evidence type="ECO:0000256" key="3">
    <source>
        <dbReference type="RuleBase" id="RU000363"/>
    </source>
</evidence>
<feature type="domain" description="Ketoreductase" evidence="4">
    <location>
        <begin position="2"/>
        <end position="173"/>
    </location>
</feature>
<dbReference type="RefSeq" id="WP_092114860.1">
    <property type="nucleotide sequence ID" value="NZ_FNTH01000001.1"/>
</dbReference>
<dbReference type="InterPro" id="IPR002347">
    <property type="entry name" value="SDR_fam"/>
</dbReference>
<dbReference type="OrthoDB" id="9793825at2"/>
<dbReference type="AlphaFoldDB" id="A0A1H4QZU9"/>
<proteinExistence type="inferred from homology"/>
<dbReference type="SUPFAM" id="SSF51735">
    <property type="entry name" value="NAD(P)-binding Rossmann-fold domains"/>
    <property type="match status" value="1"/>
</dbReference>
<dbReference type="PROSITE" id="PS00061">
    <property type="entry name" value="ADH_SHORT"/>
    <property type="match status" value="1"/>
</dbReference>
<comment type="similarity">
    <text evidence="1 3">Belongs to the short-chain dehydrogenases/reductases (SDR) family.</text>
</comment>
<dbReference type="EMBL" id="FNTH01000001">
    <property type="protein sequence ID" value="SEC25163.1"/>
    <property type="molecule type" value="Genomic_DNA"/>
</dbReference>
<evidence type="ECO:0000313" key="5">
    <source>
        <dbReference type="EMBL" id="SEC25163.1"/>
    </source>
</evidence>
<evidence type="ECO:0000256" key="1">
    <source>
        <dbReference type="ARBA" id="ARBA00006484"/>
    </source>
</evidence>
<dbReference type="Proteomes" id="UP000198992">
    <property type="component" value="Unassembled WGS sequence"/>
</dbReference>
<dbReference type="GO" id="GO:0016491">
    <property type="term" value="F:oxidoreductase activity"/>
    <property type="evidence" value="ECO:0007669"/>
    <property type="project" value="UniProtKB-KW"/>
</dbReference>
<dbReference type="SMART" id="SM00822">
    <property type="entry name" value="PKS_KR"/>
    <property type="match status" value="1"/>
</dbReference>
<organism evidence="5 6">
    <name type="scientific">Bradyrhizobium erythrophlei</name>
    <dbReference type="NCBI Taxonomy" id="1437360"/>
    <lineage>
        <taxon>Bacteria</taxon>
        <taxon>Pseudomonadati</taxon>
        <taxon>Pseudomonadota</taxon>
        <taxon>Alphaproteobacteria</taxon>
        <taxon>Hyphomicrobiales</taxon>
        <taxon>Nitrobacteraceae</taxon>
        <taxon>Bradyrhizobium</taxon>
    </lineage>
</organism>
<dbReference type="PRINTS" id="PR00080">
    <property type="entry name" value="SDRFAMILY"/>
</dbReference>
<evidence type="ECO:0000256" key="2">
    <source>
        <dbReference type="ARBA" id="ARBA00023002"/>
    </source>
</evidence>
<gene>
    <name evidence="5" type="ORF">SAMN05444164_1389</name>
</gene>
<dbReference type="InterPro" id="IPR020904">
    <property type="entry name" value="Sc_DH/Rdtase_CS"/>
</dbReference>
<keyword evidence="2" id="KW-0560">Oxidoreductase</keyword>
<name>A0A1H4QZU9_9BRAD</name>
<dbReference type="InterPro" id="IPR051911">
    <property type="entry name" value="SDR_oxidoreductase"/>
</dbReference>
<evidence type="ECO:0000259" key="4">
    <source>
        <dbReference type="SMART" id="SM00822"/>
    </source>
</evidence>
<accession>A0A1H4QZU9</accession>
<dbReference type="PANTHER" id="PTHR43976">
    <property type="entry name" value="SHORT CHAIN DEHYDROGENASE"/>
    <property type="match status" value="1"/>
</dbReference>
<dbReference type="PRINTS" id="PR00081">
    <property type="entry name" value="GDHRDH"/>
</dbReference>
<dbReference type="PANTHER" id="PTHR43976:SF16">
    <property type="entry name" value="SHORT-CHAIN DEHYDROGENASE_REDUCTASE FAMILY PROTEIN"/>
    <property type="match status" value="1"/>
</dbReference>
<dbReference type="InterPro" id="IPR036291">
    <property type="entry name" value="NAD(P)-bd_dom_sf"/>
</dbReference>
<dbReference type="Gene3D" id="3.40.50.720">
    <property type="entry name" value="NAD(P)-binding Rossmann-like Domain"/>
    <property type="match status" value="1"/>
</dbReference>
<protein>
    <submittedName>
        <fullName evidence="5">Short-chain dehydrogenase</fullName>
    </submittedName>
</protein>